<dbReference type="AlphaFoldDB" id="A0A8T8T5M0"/>
<dbReference type="Proteomes" id="UP000077671">
    <property type="component" value="Unassembled WGS sequence"/>
</dbReference>
<feature type="compositionally biased region" description="Basic and acidic residues" evidence="1">
    <location>
        <begin position="205"/>
        <end position="220"/>
    </location>
</feature>
<feature type="region of interest" description="Disordered" evidence="1">
    <location>
        <begin position="197"/>
        <end position="233"/>
    </location>
</feature>
<gene>
    <name evidence="2" type="ORF">A4X03_0g5550</name>
</gene>
<evidence type="ECO:0000313" key="2">
    <source>
        <dbReference type="EMBL" id="KAE8255528.1"/>
    </source>
</evidence>
<evidence type="ECO:0000313" key="3">
    <source>
        <dbReference type="Proteomes" id="UP000077671"/>
    </source>
</evidence>
<reference evidence="2" key="2">
    <citation type="journal article" date="2019" name="IMA Fungus">
        <title>Genome sequencing and comparison of five Tilletia species to identify candidate genes for the detection of regulated species infecting wheat.</title>
        <authorList>
            <person name="Nguyen H.D.T."/>
            <person name="Sultana T."/>
            <person name="Kesanakurti P."/>
            <person name="Hambleton S."/>
        </authorList>
    </citation>
    <scope>NUCLEOTIDE SEQUENCE</scope>
    <source>
        <strain evidence="2">DAOMC 238032</strain>
    </source>
</reference>
<protein>
    <submittedName>
        <fullName evidence="2">Uncharacterized protein</fullName>
    </submittedName>
</protein>
<sequence length="261" mass="28079">MSASTCALCECAFRISTVNRASRRFCITDHPPPVPPKPACITTGERLISRSAETGSSSASALFPDVLEGITAEETATFRPGSTAILRCPRYVEEVRLASSVDGGLGGDEAMSSTTAKKRRQFAPDQLPLQLARAAMHLHSDASHLLESQRHVLAESLSSAPSLHRRLRRQLRVVASGGKLMQLSASTPLPGHVIISFDLRPTPRSGRDATKGQGEGREQTTKQPPPAAPPAYGHVCSILRTRCDAFEIRRGSIIKMLHAAL</sequence>
<name>A0A8T8T5M0_9BASI</name>
<evidence type="ECO:0000256" key="1">
    <source>
        <dbReference type="SAM" id="MobiDB-lite"/>
    </source>
</evidence>
<accession>A0A8T8T5M0</accession>
<organism evidence="2 3">
    <name type="scientific">Tilletia caries</name>
    <name type="common">wheat bunt fungus</name>
    <dbReference type="NCBI Taxonomy" id="13290"/>
    <lineage>
        <taxon>Eukaryota</taxon>
        <taxon>Fungi</taxon>
        <taxon>Dikarya</taxon>
        <taxon>Basidiomycota</taxon>
        <taxon>Ustilaginomycotina</taxon>
        <taxon>Exobasidiomycetes</taxon>
        <taxon>Tilletiales</taxon>
        <taxon>Tilletiaceae</taxon>
        <taxon>Tilletia</taxon>
    </lineage>
</organism>
<reference evidence="2" key="1">
    <citation type="submission" date="2016-04" db="EMBL/GenBank/DDBJ databases">
        <authorList>
            <person name="Nguyen H.D."/>
            <person name="Kesanakurti P."/>
            <person name="Cullis J."/>
            <person name="Levesque C.A."/>
            <person name="Hambleton S."/>
        </authorList>
    </citation>
    <scope>NUCLEOTIDE SEQUENCE</scope>
    <source>
        <strain evidence="2">DAOMC 238032</strain>
    </source>
</reference>
<dbReference type="EMBL" id="LWDD02000903">
    <property type="protein sequence ID" value="KAE8255528.1"/>
    <property type="molecule type" value="Genomic_DNA"/>
</dbReference>
<comment type="caution">
    <text evidence="2">The sequence shown here is derived from an EMBL/GenBank/DDBJ whole genome shotgun (WGS) entry which is preliminary data.</text>
</comment>
<proteinExistence type="predicted"/>